<evidence type="ECO:0000313" key="2">
    <source>
        <dbReference type="EMBL" id="GAH83889.1"/>
    </source>
</evidence>
<dbReference type="Gene3D" id="2.115.10.20">
    <property type="entry name" value="Glycosyl hydrolase domain, family 43"/>
    <property type="match status" value="1"/>
</dbReference>
<name>X1K0T1_9ZZZZ</name>
<reference evidence="2" key="1">
    <citation type="journal article" date="2014" name="Front. Microbiol.">
        <title>High frequency of phylogenetically diverse reductive dehalogenase-homologous genes in deep subseafloor sedimentary metagenomes.</title>
        <authorList>
            <person name="Kawai M."/>
            <person name="Futagami T."/>
            <person name="Toyoda A."/>
            <person name="Takaki Y."/>
            <person name="Nishi S."/>
            <person name="Hori S."/>
            <person name="Arai W."/>
            <person name="Tsubouchi T."/>
            <person name="Morono Y."/>
            <person name="Uchiyama I."/>
            <person name="Ito T."/>
            <person name="Fujiyama A."/>
            <person name="Inagaki F."/>
            <person name="Takami H."/>
        </authorList>
    </citation>
    <scope>NUCLEOTIDE SEQUENCE</scope>
    <source>
        <strain evidence="2">Expedition CK06-06</strain>
    </source>
</reference>
<dbReference type="AlphaFoldDB" id="X1K0T1"/>
<evidence type="ECO:0000259" key="1">
    <source>
        <dbReference type="Pfam" id="PF24793"/>
    </source>
</evidence>
<accession>X1K0T1</accession>
<dbReference type="EMBL" id="BARU01035737">
    <property type="protein sequence ID" value="GAH83889.1"/>
    <property type="molecule type" value="Genomic_DNA"/>
</dbReference>
<dbReference type="InterPro" id="IPR023296">
    <property type="entry name" value="Glyco_hydro_beta-prop_sf"/>
</dbReference>
<organism evidence="2">
    <name type="scientific">marine sediment metagenome</name>
    <dbReference type="NCBI Taxonomy" id="412755"/>
    <lineage>
        <taxon>unclassified sequences</taxon>
        <taxon>metagenomes</taxon>
        <taxon>ecological metagenomes</taxon>
    </lineage>
</organism>
<dbReference type="SUPFAM" id="SSF75005">
    <property type="entry name" value="Arabinanase/levansucrase/invertase"/>
    <property type="match status" value="1"/>
</dbReference>
<dbReference type="Pfam" id="PF24793">
    <property type="entry name" value="GINT1_N"/>
    <property type="match status" value="1"/>
</dbReference>
<comment type="caution">
    <text evidence="2">The sequence shown here is derived from an EMBL/GenBank/DDBJ whole genome shotgun (WGS) entry which is preliminary data.</text>
</comment>
<feature type="non-terminal residue" evidence="2">
    <location>
        <position position="1"/>
    </location>
</feature>
<dbReference type="InterPro" id="IPR056442">
    <property type="entry name" value="GINT1_N"/>
</dbReference>
<gene>
    <name evidence="2" type="ORF">S03H2_55890</name>
</gene>
<sequence>ADSFPYTWFFVETLISGKPFVDSSILRYGNIWYIFTATTRNATLRLYYAKELTGPWTEHPESPIIEGNAHIARPGGKISIFDGRIIRFAQDDDPIYGKQVWAFEITKLTPEVYEEHIADKNPILKGTSSGWNADCMHHICPCQVNNKWIASVDGGRQMPR</sequence>
<feature type="domain" description="Glucosamine inositolphosphorylceramide transferase 1 N-terminal" evidence="1">
    <location>
        <begin position="3"/>
        <end position="154"/>
    </location>
</feature>
<proteinExistence type="predicted"/>
<protein>
    <recommendedName>
        <fullName evidence="1">Glucosamine inositolphosphorylceramide transferase 1 N-terminal domain-containing protein</fullName>
    </recommendedName>
</protein>